<name>A0A1I0E3V5_THASX</name>
<dbReference type="RefSeq" id="WP_093329255.1">
    <property type="nucleotide sequence ID" value="NZ_AP027363.1"/>
</dbReference>
<evidence type="ECO:0000313" key="5">
    <source>
        <dbReference type="Proteomes" id="UP000199308"/>
    </source>
</evidence>
<protein>
    <recommendedName>
        <fullName evidence="2">Plasmid-derived single-stranded DNA-binding protein</fullName>
    </recommendedName>
</protein>
<dbReference type="InterPro" id="IPR012340">
    <property type="entry name" value="NA-bd_OB-fold"/>
</dbReference>
<dbReference type="Proteomes" id="UP000199308">
    <property type="component" value="Unassembled WGS sequence"/>
</dbReference>
<evidence type="ECO:0000256" key="2">
    <source>
        <dbReference type="ARBA" id="ARBA00029558"/>
    </source>
</evidence>
<dbReference type="InterPro" id="IPR011344">
    <property type="entry name" value="ssDNA-bd"/>
</dbReference>
<keyword evidence="1 3" id="KW-0238">DNA-binding</keyword>
<dbReference type="Gene3D" id="2.40.50.140">
    <property type="entry name" value="Nucleic acid-binding proteins"/>
    <property type="match status" value="2"/>
</dbReference>
<dbReference type="PROSITE" id="PS50935">
    <property type="entry name" value="SSB"/>
    <property type="match status" value="2"/>
</dbReference>
<evidence type="ECO:0000256" key="1">
    <source>
        <dbReference type="ARBA" id="ARBA00023125"/>
    </source>
</evidence>
<dbReference type="SUPFAM" id="SSF50249">
    <property type="entry name" value="Nucleic acid-binding proteins"/>
    <property type="match status" value="2"/>
</dbReference>
<evidence type="ECO:0000313" key="4">
    <source>
        <dbReference type="EMBL" id="SET39316.1"/>
    </source>
</evidence>
<dbReference type="AlphaFoldDB" id="A0A1I0E3V5"/>
<organism evidence="4 5">
    <name type="scientific">Thalassotalea agarivorans</name>
    <name type="common">Thalassomonas agarivorans</name>
    <dbReference type="NCBI Taxonomy" id="349064"/>
    <lineage>
        <taxon>Bacteria</taxon>
        <taxon>Pseudomonadati</taxon>
        <taxon>Pseudomonadota</taxon>
        <taxon>Gammaproteobacteria</taxon>
        <taxon>Alteromonadales</taxon>
        <taxon>Colwelliaceae</taxon>
        <taxon>Thalassotalea</taxon>
    </lineage>
</organism>
<reference evidence="4 5" key="1">
    <citation type="submission" date="2016-10" db="EMBL/GenBank/DDBJ databases">
        <authorList>
            <person name="de Groot N.N."/>
        </authorList>
    </citation>
    <scope>NUCLEOTIDE SEQUENCE [LARGE SCALE GENOMIC DNA]</scope>
    <source>
        <strain evidence="4 5">DSM 19706</strain>
    </source>
</reference>
<dbReference type="OrthoDB" id="6224325at2"/>
<accession>A0A1I0E3V5</accession>
<evidence type="ECO:0000256" key="3">
    <source>
        <dbReference type="PROSITE-ProRule" id="PRU00252"/>
    </source>
</evidence>
<dbReference type="GO" id="GO:0003697">
    <property type="term" value="F:single-stranded DNA binding"/>
    <property type="evidence" value="ECO:0007669"/>
    <property type="project" value="InterPro"/>
</dbReference>
<dbReference type="PANTHER" id="PTHR10302">
    <property type="entry name" value="SINGLE-STRANDED DNA-BINDING PROTEIN"/>
    <property type="match status" value="1"/>
</dbReference>
<dbReference type="STRING" id="349064.SAMN05660429_01706"/>
<dbReference type="GO" id="GO:0006260">
    <property type="term" value="P:DNA replication"/>
    <property type="evidence" value="ECO:0007669"/>
    <property type="project" value="InterPro"/>
</dbReference>
<dbReference type="EMBL" id="FOHK01000007">
    <property type="protein sequence ID" value="SET39316.1"/>
    <property type="molecule type" value="Genomic_DNA"/>
</dbReference>
<proteinExistence type="predicted"/>
<dbReference type="GO" id="GO:0009295">
    <property type="term" value="C:nucleoid"/>
    <property type="evidence" value="ECO:0007669"/>
    <property type="project" value="TreeGrafter"/>
</dbReference>
<gene>
    <name evidence="4" type="ORF">SAMN05660429_01706</name>
</gene>
<dbReference type="Pfam" id="PF00436">
    <property type="entry name" value="SSB"/>
    <property type="match status" value="2"/>
</dbReference>
<keyword evidence="5" id="KW-1185">Reference proteome</keyword>
<dbReference type="InterPro" id="IPR000424">
    <property type="entry name" value="Primosome_PriB/ssb"/>
</dbReference>
<sequence>MDYTDLCTVTLLGNLVAKPEIRYQANPVVAVAEVRIATHKKWYDKQSQQFKEWTSFHTVKVIGEIVEDSLRFANKGDVILVQGYLLNSKQSNRQILHAAYAQCFAKGYAQSMNQVQSSGTICSPIKLMTTEQDKTLAEFSVCIKHAVVSPVNKELKHFDVTRLVHVWGKQAEYISTQAQEGEKVVIDGKLSYLNDDNKTQFIECRQIDLIKSS</sequence>
<dbReference type="PANTHER" id="PTHR10302:SF0">
    <property type="entry name" value="SINGLE-STRANDED DNA-BINDING PROTEIN, MITOCHONDRIAL"/>
    <property type="match status" value="1"/>
</dbReference>
<dbReference type="CDD" id="cd04496">
    <property type="entry name" value="SSB_OBF"/>
    <property type="match status" value="1"/>
</dbReference>